<dbReference type="EMBL" id="JAODOP010000004">
    <property type="protein sequence ID" value="MEF3835939.1"/>
    <property type="molecule type" value="Genomic_DNA"/>
</dbReference>
<feature type="domain" description="M23ase beta-sheet core" evidence="1">
    <location>
        <begin position="99"/>
        <end position="195"/>
    </location>
</feature>
<dbReference type="PANTHER" id="PTHR21666:SF285">
    <property type="entry name" value="M23 FAMILY METALLOPEPTIDASE"/>
    <property type="match status" value="1"/>
</dbReference>
<dbReference type="Gene3D" id="2.70.70.10">
    <property type="entry name" value="Glucose Permease (Domain IIA)"/>
    <property type="match status" value="1"/>
</dbReference>
<comment type="caution">
    <text evidence="2">The sequence shown here is derived from an EMBL/GenBank/DDBJ whole genome shotgun (WGS) entry which is preliminary data.</text>
</comment>
<evidence type="ECO:0000259" key="1">
    <source>
        <dbReference type="Pfam" id="PF01551"/>
    </source>
</evidence>
<dbReference type="InterPro" id="IPR016047">
    <property type="entry name" value="M23ase_b-sheet_dom"/>
</dbReference>
<keyword evidence="3" id="KW-1185">Reference proteome</keyword>
<organism evidence="2 3">
    <name type="scientific">Flavivirga spongiicola</name>
    <dbReference type="NCBI Taxonomy" id="421621"/>
    <lineage>
        <taxon>Bacteria</taxon>
        <taxon>Pseudomonadati</taxon>
        <taxon>Bacteroidota</taxon>
        <taxon>Flavobacteriia</taxon>
        <taxon>Flavobacteriales</taxon>
        <taxon>Flavobacteriaceae</taxon>
        <taxon>Flavivirga</taxon>
    </lineage>
</organism>
<evidence type="ECO:0000313" key="3">
    <source>
        <dbReference type="Proteomes" id="UP001337305"/>
    </source>
</evidence>
<dbReference type="CDD" id="cd12797">
    <property type="entry name" value="M23_peptidase"/>
    <property type="match status" value="1"/>
</dbReference>
<protein>
    <submittedName>
        <fullName evidence="2">M23 family metallopeptidase</fullName>
    </submittedName>
</protein>
<evidence type="ECO:0000313" key="2">
    <source>
        <dbReference type="EMBL" id="MEF3835939.1"/>
    </source>
</evidence>
<sequence length="228" mass="25510">MKNLVSSTIVAFILFTVFNCSNDDLPDAYASDYLNYETKTALELPFEDTWWVFWGGRGVKENYHAAHREQRFALDLVQRINGSTHMGNGSKNEDYYCFGKRLNAPGDGKIITVVNDVYDNIPGEFNASIPTGNLVVIDHENGEFSFLAHFKEGSIVVSVGDKVLKGQELGKTGNSGNSSEPHLHYHLQTTEDPFNGEGLPAQFQNYYANDIFVERGEPMQNESIVNDN</sequence>
<dbReference type="Proteomes" id="UP001337305">
    <property type="component" value="Unassembled WGS sequence"/>
</dbReference>
<gene>
    <name evidence="2" type="ORF">N1F79_22645</name>
</gene>
<accession>A0ABU7XYX7</accession>
<dbReference type="InterPro" id="IPR011055">
    <property type="entry name" value="Dup_hybrid_motif"/>
</dbReference>
<dbReference type="InterPro" id="IPR050570">
    <property type="entry name" value="Cell_wall_metabolism_enzyme"/>
</dbReference>
<dbReference type="SUPFAM" id="SSF51261">
    <property type="entry name" value="Duplicated hybrid motif"/>
    <property type="match status" value="1"/>
</dbReference>
<name>A0ABU7XYX7_9FLAO</name>
<reference evidence="2 3" key="1">
    <citation type="submission" date="2022-09" db="EMBL/GenBank/DDBJ databases">
        <title>Genome sequencing of Flavivirga sp. MEBiC05379.</title>
        <authorList>
            <person name="Oh H.-M."/>
            <person name="Kwon K.K."/>
            <person name="Park M.J."/>
            <person name="Yang S.-H."/>
        </authorList>
    </citation>
    <scope>NUCLEOTIDE SEQUENCE [LARGE SCALE GENOMIC DNA]</scope>
    <source>
        <strain evidence="2 3">MEBiC05379</strain>
    </source>
</reference>
<dbReference type="PANTHER" id="PTHR21666">
    <property type="entry name" value="PEPTIDASE-RELATED"/>
    <property type="match status" value="1"/>
</dbReference>
<dbReference type="RefSeq" id="WP_303308215.1">
    <property type="nucleotide sequence ID" value="NZ_JAODOP010000004.1"/>
</dbReference>
<proteinExistence type="predicted"/>
<dbReference type="Pfam" id="PF01551">
    <property type="entry name" value="Peptidase_M23"/>
    <property type="match status" value="1"/>
</dbReference>